<evidence type="ECO:0000256" key="1">
    <source>
        <dbReference type="SAM" id="MobiDB-lite"/>
    </source>
</evidence>
<dbReference type="EMBL" id="FQWH01000007">
    <property type="protein sequence ID" value="SHH18401.1"/>
    <property type="molecule type" value="Genomic_DNA"/>
</dbReference>
<dbReference type="AlphaFoldDB" id="A0A1M5QWV4"/>
<organism evidence="2 3">
    <name type="scientific">Flavobacterium johnsoniae</name>
    <name type="common">Cytophaga johnsonae</name>
    <dbReference type="NCBI Taxonomy" id="986"/>
    <lineage>
        <taxon>Bacteria</taxon>
        <taxon>Pseudomonadati</taxon>
        <taxon>Bacteroidota</taxon>
        <taxon>Flavobacteriia</taxon>
        <taxon>Flavobacteriales</taxon>
        <taxon>Flavobacteriaceae</taxon>
        <taxon>Flavobacterium</taxon>
    </lineage>
</organism>
<dbReference type="Pfam" id="PF20554">
    <property type="entry name" value="DUF6766"/>
    <property type="match status" value="1"/>
</dbReference>
<feature type="compositionally biased region" description="Basic and acidic residues" evidence="1">
    <location>
        <begin position="62"/>
        <end position="84"/>
    </location>
</feature>
<feature type="region of interest" description="Disordered" evidence="1">
    <location>
        <begin position="57"/>
        <end position="85"/>
    </location>
</feature>
<reference evidence="2 3" key="1">
    <citation type="submission" date="2016-11" db="EMBL/GenBank/DDBJ databases">
        <authorList>
            <person name="Jaros S."/>
            <person name="Januszkiewicz K."/>
            <person name="Wedrychowicz H."/>
        </authorList>
    </citation>
    <scope>NUCLEOTIDE SEQUENCE [LARGE SCALE GENOMIC DNA]</scope>
    <source>
        <strain evidence="2 3">DSM 6792</strain>
    </source>
</reference>
<name>A0A1M5QWV4_FLAJO</name>
<proteinExistence type="predicted"/>
<dbReference type="InterPro" id="IPR046657">
    <property type="entry name" value="DUF6766"/>
</dbReference>
<protein>
    <submittedName>
        <fullName evidence="2">Uncharacterized protein</fullName>
    </submittedName>
</protein>
<sequence>MKTLIRNNLSICFIVLFLGAIAGQVVFGFEEHNKELLEANAPAITILSYLGSGHFLQQKGSSESKDFDKEEEVDRQPSAKRKDAPWPVKKGGWILAIYTRFI</sequence>
<evidence type="ECO:0000313" key="3">
    <source>
        <dbReference type="Proteomes" id="UP000184112"/>
    </source>
</evidence>
<gene>
    <name evidence="2" type="ORF">SAMN05444388_107194</name>
</gene>
<accession>A0A1M5QWV4</accession>
<dbReference type="Proteomes" id="UP000184112">
    <property type="component" value="Unassembled WGS sequence"/>
</dbReference>
<evidence type="ECO:0000313" key="2">
    <source>
        <dbReference type="EMBL" id="SHH18401.1"/>
    </source>
</evidence>
<dbReference type="RefSeq" id="WP_073410119.1">
    <property type="nucleotide sequence ID" value="NZ_FQWH01000007.1"/>
</dbReference>